<dbReference type="EMBL" id="JAODUO010003396">
    <property type="protein sequence ID" value="KAK2147636.1"/>
    <property type="molecule type" value="Genomic_DNA"/>
</dbReference>
<proteinExistence type="predicted"/>
<organism evidence="2 3">
    <name type="scientific">Ridgeia piscesae</name>
    <name type="common">Tubeworm</name>
    <dbReference type="NCBI Taxonomy" id="27915"/>
    <lineage>
        <taxon>Eukaryota</taxon>
        <taxon>Metazoa</taxon>
        <taxon>Spiralia</taxon>
        <taxon>Lophotrochozoa</taxon>
        <taxon>Annelida</taxon>
        <taxon>Polychaeta</taxon>
        <taxon>Sedentaria</taxon>
        <taxon>Canalipalpata</taxon>
        <taxon>Sabellida</taxon>
        <taxon>Siboglinidae</taxon>
        <taxon>Ridgeia</taxon>
    </lineage>
</organism>
<evidence type="ECO:0000313" key="3">
    <source>
        <dbReference type="Proteomes" id="UP001209878"/>
    </source>
</evidence>
<feature type="domain" description="Vacuolar protein sorting-associated protein 13 VPS13 adaptor binding" evidence="1">
    <location>
        <begin position="7"/>
        <end position="208"/>
    </location>
</feature>
<gene>
    <name evidence="2" type="ORF">NP493_3410g00000</name>
</gene>
<name>A0AAD9J7Y1_RIDPI</name>
<dbReference type="InterPro" id="IPR009543">
    <property type="entry name" value="VPS13_VAB"/>
</dbReference>
<comment type="caution">
    <text evidence="2">The sequence shown here is derived from an EMBL/GenBank/DDBJ whole genome shotgun (WGS) entry which is preliminary data.</text>
</comment>
<protein>
    <recommendedName>
        <fullName evidence="1">Vacuolar protein sorting-associated protein 13 VPS13 adaptor binding domain-containing protein</fullName>
    </recommendedName>
</protein>
<accession>A0AAD9J7Y1</accession>
<evidence type="ECO:0000313" key="2">
    <source>
        <dbReference type="EMBL" id="KAK2147636.1"/>
    </source>
</evidence>
<dbReference type="Pfam" id="PF25036">
    <property type="entry name" value="VPS13_VAB"/>
    <property type="match status" value="1"/>
</dbReference>
<dbReference type="Proteomes" id="UP001209878">
    <property type="component" value="Unassembled WGS sequence"/>
</dbReference>
<evidence type="ECO:0000259" key="1">
    <source>
        <dbReference type="Pfam" id="PF25036"/>
    </source>
</evidence>
<keyword evidence="3" id="KW-1185">Reference proteome</keyword>
<sequence length="258" mass="27753">MAAKDMVMRVNSGRYMAMPLSMVHCKIRARPFAHSLRWCHRSTLWQHVEKAGEVSHMINSCDTVNGPTDSYRFCVQVRRLHYPPDTAIRRSVSSLQQASIYGQPGHVITFMPPVRVDNLLPVDLIYYIKGTDIRGTIKPGRIASLVTADITQALELGVELENFPSCKELVIPAGTKDYKVKLRLYDTAERLLALSVHIKAGTGGSLKVGTGGSLKVGTGGSLKVGTGGSLKVGTGGSLKVGTGGSLKVGTGARGPHSW</sequence>
<dbReference type="AlphaFoldDB" id="A0AAD9J7Y1"/>
<reference evidence="2" key="1">
    <citation type="journal article" date="2023" name="Mol. Biol. Evol.">
        <title>Third-Generation Sequencing Reveals the Adaptive Role of the Epigenome in Three Deep-Sea Polychaetes.</title>
        <authorList>
            <person name="Perez M."/>
            <person name="Aroh O."/>
            <person name="Sun Y."/>
            <person name="Lan Y."/>
            <person name="Juniper S.K."/>
            <person name="Young C.R."/>
            <person name="Angers B."/>
            <person name="Qian P.Y."/>
        </authorList>
    </citation>
    <scope>NUCLEOTIDE SEQUENCE</scope>
    <source>
        <strain evidence="2">R07B-5</strain>
    </source>
</reference>